<feature type="compositionally biased region" description="Polar residues" evidence="1">
    <location>
        <begin position="1"/>
        <end position="23"/>
    </location>
</feature>
<keyword evidence="3" id="KW-1185">Reference proteome</keyword>
<dbReference type="Proteomes" id="UP000826656">
    <property type="component" value="Unassembled WGS sequence"/>
</dbReference>
<gene>
    <name evidence="2" type="ORF">KY290_031129</name>
</gene>
<protein>
    <submittedName>
        <fullName evidence="2">Uncharacterized protein</fullName>
    </submittedName>
</protein>
<accession>A0ABQ7U8G9</accession>
<name>A0ABQ7U8G9_SOLTU</name>
<dbReference type="EMBL" id="JAIVGD010000023">
    <property type="protein sequence ID" value="KAH0743136.1"/>
    <property type="molecule type" value="Genomic_DNA"/>
</dbReference>
<evidence type="ECO:0000313" key="3">
    <source>
        <dbReference type="Proteomes" id="UP000826656"/>
    </source>
</evidence>
<reference evidence="2 3" key="1">
    <citation type="journal article" date="2021" name="bioRxiv">
        <title>Chromosome-scale and haplotype-resolved genome assembly of a tetraploid potato cultivar.</title>
        <authorList>
            <person name="Sun H."/>
            <person name="Jiao W.-B."/>
            <person name="Krause K."/>
            <person name="Campoy J.A."/>
            <person name="Goel M."/>
            <person name="Folz-Donahue K."/>
            <person name="Kukat C."/>
            <person name="Huettel B."/>
            <person name="Schneeberger K."/>
        </authorList>
    </citation>
    <scope>NUCLEOTIDE SEQUENCE [LARGE SCALE GENOMIC DNA]</scope>
    <source>
        <strain evidence="2">SolTubOtavaFocal</strain>
        <tissue evidence="2">Leaves</tissue>
    </source>
</reference>
<evidence type="ECO:0000256" key="1">
    <source>
        <dbReference type="SAM" id="MobiDB-lite"/>
    </source>
</evidence>
<comment type="caution">
    <text evidence="2">The sequence shown here is derived from an EMBL/GenBank/DDBJ whole genome shotgun (WGS) entry which is preliminary data.</text>
</comment>
<feature type="region of interest" description="Disordered" evidence="1">
    <location>
        <begin position="1"/>
        <end position="43"/>
    </location>
</feature>
<organism evidence="2 3">
    <name type="scientific">Solanum tuberosum</name>
    <name type="common">Potato</name>
    <dbReference type="NCBI Taxonomy" id="4113"/>
    <lineage>
        <taxon>Eukaryota</taxon>
        <taxon>Viridiplantae</taxon>
        <taxon>Streptophyta</taxon>
        <taxon>Embryophyta</taxon>
        <taxon>Tracheophyta</taxon>
        <taxon>Spermatophyta</taxon>
        <taxon>Magnoliopsida</taxon>
        <taxon>eudicotyledons</taxon>
        <taxon>Gunneridae</taxon>
        <taxon>Pentapetalae</taxon>
        <taxon>asterids</taxon>
        <taxon>lamiids</taxon>
        <taxon>Solanales</taxon>
        <taxon>Solanaceae</taxon>
        <taxon>Solanoideae</taxon>
        <taxon>Solaneae</taxon>
        <taxon>Solanum</taxon>
    </lineage>
</organism>
<proteinExistence type="predicted"/>
<evidence type="ECO:0000313" key="2">
    <source>
        <dbReference type="EMBL" id="KAH0743136.1"/>
    </source>
</evidence>
<sequence length="80" mass="8444">MSNPDSSSKTRLSQEVKNTSSFDFSIPTPEKSPSTPVCGAGEMAESVTTQTKVISSPISLSDKVLVGTPTHVLFGDKSKK</sequence>